<dbReference type="Proteomes" id="UP000838763">
    <property type="component" value="Unassembled WGS sequence"/>
</dbReference>
<sequence length="324" mass="36742">MIIHGYTGRFAKHVTIMCPDHSVEVLMSWAHAQKDVLKLGEGTREFGVRLADDRGKVRRVRVRSTQAASGIPALRYVVAEVYVATRGGPGGTVMQEELAEEITWLVHRIMTYEKRVDREQIQHFLQPIFLQAFNGAFPEAGPLFIEAGLVKREEGRLVFDDGERPITMMTVDSDVQNFLRYDRFVEEKQDQKASSAERSKEGQRQRQRQRRRRGQTAPMMEPRGSAATARCEVPQPERLVVPDAKKSSDVAAEELEPIPVYELLRGGYGEVPDLPLPRFMWTGSVTSERPLGKVNAVCFARSRARRHIRAYDGIVFPSESSVYQ</sequence>
<feature type="compositionally biased region" description="Basic residues" evidence="1">
    <location>
        <begin position="205"/>
        <end position="214"/>
    </location>
</feature>
<accession>A0A9P1HBB8</accession>
<evidence type="ECO:0000256" key="1">
    <source>
        <dbReference type="SAM" id="MobiDB-lite"/>
    </source>
</evidence>
<feature type="region of interest" description="Disordered" evidence="1">
    <location>
        <begin position="189"/>
        <end position="235"/>
    </location>
</feature>
<reference evidence="2" key="1">
    <citation type="submission" date="2022-11" db="EMBL/GenBank/DDBJ databases">
        <authorList>
            <person name="Scott C."/>
            <person name="Bruce N."/>
        </authorList>
    </citation>
    <scope>NUCLEOTIDE SEQUENCE</scope>
</reference>
<keyword evidence="3" id="KW-1185">Reference proteome</keyword>
<organism evidence="2 3">
    <name type="scientific">Parascedosporium putredinis</name>
    <dbReference type="NCBI Taxonomy" id="1442378"/>
    <lineage>
        <taxon>Eukaryota</taxon>
        <taxon>Fungi</taxon>
        <taxon>Dikarya</taxon>
        <taxon>Ascomycota</taxon>
        <taxon>Pezizomycotina</taxon>
        <taxon>Sordariomycetes</taxon>
        <taxon>Hypocreomycetidae</taxon>
        <taxon>Microascales</taxon>
        <taxon>Microascaceae</taxon>
        <taxon>Parascedosporium</taxon>
    </lineage>
</organism>
<proteinExistence type="predicted"/>
<dbReference type="OrthoDB" id="5236058at2759"/>
<protein>
    <submittedName>
        <fullName evidence="2">Uncharacterized protein</fullName>
    </submittedName>
</protein>
<comment type="caution">
    <text evidence="2">The sequence shown here is derived from an EMBL/GenBank/DDBJ whole genome shotgun (WGS) entry which is preliminary data.</text>
</comment>
<feature type="compositionally biased region" description="Basic and acidic residues" evidence="1">
    <location>
        <begin position="189"/>
        <end position="204"/>
    </location>
</feature>
<gene>
    <name evidence="2" type="ORF">PPNO1_LOCUS8130</name>
</gene>
<evidence type="ECO:0000313" key="2">
    <source>
        <dbReference type="EMBL" id="CAI4218549.1"/>
    </source>
</evidence>
<name>A0A9P1HBB8_9PEZI</name>
<evidence type="ECO:0000313" key="3">
    <source>
        <dbReference type="Proteomes" id="UP000838763"/>
    </source>
</evidence>
<dbReference type="EMBL" id="CALLCH030000018">
    <property type="protein sequence ID" value="CAI4218549.1"/>
    <property type="molecule type" value="Genomic_DNA"/>
</dbReference>
<dbReference type="AlphaFoldDB" id="A0A9P1HBB8"/>